<dbReference type="Proteomes" id="UP001648503">
    <property type="component" value="Unassembled WGS sequence"/>
</dbReference>
<feature type="transmembrane region" description="Helical" evidence="6">
    <location>
        <begin position="124"/>
        <end position="143"/>
    </location>
</feature>
<name>A0ABQ8FER6_9FUNG</name>
<organism evidence="7 8">
    <name type="scientific">Batrachochytrium salamandrivorans</name>
    <dbReference type="NCBI Taxonomy" id="1357716"/>
    <lineage>
        <taxon>Eukaryota</taxon>
        <taxon>Fungi</taxon>
        <taxon>Fungi incertae sedis</taxon>
        <taxon>Chytridiomycota</taxon>
        <taxon>Chytridiomycota incertae sedis</taxon>
        <taxon>Chytridiomycetes</taxon>
        <taxon>Rhizophydiales</taxon>
        <taxon>Rhizophydiales incertae sedis</taxon>
        <taxon>Batrachochytrium</taxon>
    </lineage>
</organism>
<dbReference type="PANTHER" id="PTHR10687:SF2">
    <property type="entry name" value="SECRETORY CARRIER-ASSOCIATED MEMBRANE PROTEIN"/>
    <property type="match status" value="1"/>
</dbReference>
<evidence type="ECO:0000256" key="2">
    <source>
        <dbReference type="ARBA" id="ARBA00022692"/>
    </source>
</evidence>
<keyword evidence="4 6" id="KW-0472">Membrane</keyword>
<keyword evidence="8" id="KW-1185">Reference proteome</keyword>
<feature type="transmembrane region" description="Helical" evidence="6">
    <location>
        <begin position="229"/>
        <end position="249"/>
    </location>
</feature>
<feature type="region of interest" description="Disordered" evidence="5">
    <location>
        <begin position="10"/>
        <end position="53"/>
    </location>
</feature>
<reference evidence="7 8" key="1">
    <citation type="submission" date="2021-02" db="EMBL/GenBank/DDBJ databases">
        <title>Variation within the Batrachochytrium salamandrivorans European outbreak.</title>
        <authorList>
            <person name="Kelly M."/>
            <person name="Pasmans F."/>
            <person name="Shea T.P."/>
            <person name="Munoz J.F."/>
            <person name="Carranza S."/>
            <person name="Cuomo C.A."/>
            <person name="Martel A."/>
        </authorList>
    </citation>
    <scope>NUCLEOTIDE SEQUENCE [LARGE SCALE GENOMIC DNA]</scope>
    <source>
        <strain evidence="7 8">AMFP18/2</strain>
    </source>
</reference>
<evidence type="ECO:0008006" key="9">
    <source>
        <dbReference type="Google" id="ProtNLM"/>
    </source>
</evidence>
<comment type="caution">
    <text evidence="7">The sequence shown here is derived from an EMBL/GenBank/DDBJ whole genome shotgun (WGS) entry which is preliminary data.</text>
</comment>
<evidence type="ECO:0000256" key="1">
    <source>
        <dbReference type="ARBA" id="ARBA00004141"/>
    </source>
</evidence>
<feature type="transmembrane region" description="Helical" evidence="6">
    <location>
        <begin position="149"/>
        <end position="172"/>
    </location>
</feature>
<evidence type="ECO:0000256" key="5">
    <source>
        <dbReference type="SAM" id="MobiDB-lite"/>
    </source>
</evidence>
<evidence type="ECO:0000313" key="7">
    <source>
        <dbReference type="EMBL" id="KAH6597035.1"/>
    </source>
</evidence>
<dbReference type="Pfam" id="PF04144">
    <property type="entry name" value="SCAMP"/>
    <property type="match status" value="1"/>
</dbReference>
<sequence>MSTYIPAAASVWGDAPSANDSRTRADTILPRPAGNAPAEHPYSSPYATNSAFTTPPARSAREIELDARETELRLREAKVSMREKDAGDYHPPNWPPFRPMVYHDIEGDIPKNGQWLVKRLFSGWYLASLTFLLNLIAAFSLLVTKAESAGATFGIALLMTFLGIPMSFVFWYRSLYLGVKHDRSINFMFFFFNYSCHLAIMVIMCIGIPGWGGAGFIYMFSQFNTNLGSAILCIISSSFFIFQVLYGIWQIKAVHTYFRSKGLTTDQARNQAVQGVASSKIGQEVGRQAVKQAVVGATSGSH</sequence>
<evidence type="ECO:0000256" key="4">
    <source>
        <dbReference type="ARBA" id="ARBA00023136"/>
    </source>
</evidence>
<accession>A0ABQ8FER6</accession>
<feature type="transmembrane region" description="Helical" evidence="6">
    <location>
        <begin position="184"/>
        <end position="209"/>
    </location>
</feature>
<keyword evidence="3 6" id="KW-1133">Transmembrane helix</keyword>
<evidence type="ECO:0000256" key="6">
    <source>
        <dbReference type="SAM" id="Phobius"/>
    </source>
</evidence>
<dbReference type="InterPro" id="IPR007273">
    <property type="entry name" value="SCAMP"/>
</dbReference>
<proteinExistence type="predicted"/>
<evidence type="ECO:0000313" key="8">
    <source>
        <dbReference type="Proteomes" id="UP001648503"/>
    </source>
</evidence>
<dbReference type="EMBL" id="JAFCIX010000172">
    <property type="protein sequence ID" value="KAH6597035.1"/>
    <property type="molecule type" value="Genomic_DNA"/>
</dbReference>
<evidence type="ECO:0000256" key="3">
    <source>
        <dbReference type="ARBA" id="ARBA00022989"/>
    </source>
</evidence>
<dbReference type="PANTHER" id="PTHR10687">
    <property type="entry name" value="SECRETORY CARRIER-ASSOCIATED MEMBRANE PROTEIN SCAMP"/>
    <property type="match status" value="1"/>
</dbReference>
<comment type="subcellular location">
    <subcellularLocation>
        <location evidence="1">Membrane</location>
        <topology evidence="1">Multi-pass membrane protein</topology>
    </subcellularLocation>
</comment>
<keyword evidence="2 6" id="KW-0812">Transmembrane</keyword>
<gene>
    <name evidence="7" type="ORF">BASA50_004793</name>
</gene>
<protein>
    <recommendedName>
        <fullName evidence="9">Secretory carrier membrane protein</fullName>
    </recommendedName>
</protein>